<proteinExistence type="predicted"/>
<name>A0A8S5NMY7_9CAUD</name>
<organism evidence="1">
    <name type="scientific">Siphoviridae sp. ctQU013</name>
    <dbReference type="NCBI Taxonomy" id="2826329"/>
    <lineage>
        <taxon>Viruses</taxon>
        <taxon>Duplodnaviria</taxon>
        <taxon>Heunggongvirae</taxon>
        <taxon>Uroviricota</taxon>
        <taxon>Caudoviricetes</taxon>
    </lineage>
</organism>
<protein>
    <submittedName>
        <fullName evidence="1">Uncharacterized protein</fullName>
    </submittedName>
</protein>
<accession>A0A8S5NMY7</accession>
<reference evidence="1" key="1">
    <citation type="journal article" date="2021" name="Proc. Natl. Acad. Sci. U.S.A.">
        <title>A Catalog of Tens of Thousands of Viruses from Human Metagenomes Reveals Hidden Associations with Chronic Diseases.</title>
        <authorList>
            <person name="Tisza M.J."/>
            <person name="Buck C.B."/>
        </authorList>
    </citation>
    <scope>NUCLEOTIDE SEQUENCE</scope>
    <source>
        <strain evidence="1">CtQU013</strain>
    </source>
</reference>
<sequence>MFANYSSIHIEKIRHLFLSEPDRIFVKKHFNFRPIPIFTIKEHCRVLFVVHNRLHYVDLRILPQKKALLTKYTIEFLGAGEQLNNPNFDKFGASFFNPIV</sequence>
<dbReference type="EMBL" id="BK015198">
    <property type="protein sequence ID" value="DAD95634.1"/>
    <property type="molecule type" value="Genomic_DNA"/>
</dbReference>
<evidence type="ECO:0000313" key="1">
    <source>
        <dbReference type="EMBL" id="DAD95634.1"/>
    </source>
</evidence>